<comment type="caution">
    <text evidence="2">The sequence shown here is derived from an EMBL/GenBank/DDBJ whole genome shotgun (WGS) entry which is preliminary data.</text>
</comment>
<keyword evidence="3" id="KW-1185">Reference proteome</keyword>
<dbReference type="AlphaFoldDB" id="A0A7I9XKJ9"/>
<proteinExistence type="predicted"/>
<organism evidence="2 3">
    <name type="scientific">Mycolicibacter senuensis</name>
    <dbReference type="NCBI Taxonomy" id="386913"/>
    <lineage>
        <taxon>Bacteria</taxon>
        <taxon>Bacillati</taxon>
        <taxon>Actinomycetota</taxon>
        <taxon>Actinomycetes</taxon>
        <taxon>Mycobacteriales</taxon>
        <taxon>Mycobacteriaceae</taxon>
        <taxon>Mycolicibacter</taxon>
    </lineage>
</organism>
<dbReference type="Proteomes" id="UP000465263">
    <property type="component" value="Unassembled WGS sequence"/>
</dbReference>
<protein>
    <submittedName>
        <fullName evidence="2">Uncharacterized protein</fullName>
    </submittedName>
</protein>
<evidence type="ECO:0000256" key="1">
    <source>
        <dbReference type="SAM" id="MobiDB-lite"/>
    </source>
</evidence>
<accession>A0A7I9XKJ9</accession>
<reference evidence="2 3" key="1">
    <citation type="journal article" date="2019" name="Emerg. Microbes Infect.">
        <title>Comprehensive subspecies identification of 175 nontuberculous mycobacteria species based on 7547 genomic profiles.</title>
        <authorList>
            <person name="Matsumoto Y."/>
            <person name="Kinjo T."/>
            <person name="Motooka D."/>
            <person name="Nabeya D."/>
            <person name="Jung N."/>
            <person name="Uechi K."/>
            <person name="Horii T."/>
            <person name="Iida T."/>
            <person name="Fujita J."/>
            <person name="Nakamura S."/>
        </authorList>
    </citation>
    <scope>NUCLEOTIDE SEQUENCE [LARGE SCALE GENOMIC DNA]</scope>
    <source>
        <strain evidence="2 3">JCM 16017</strain>
    </source>
</reference>
<dbReference type="EMBL" id="BLKV01000001">
    <property type="protein sequence ID" value="GFG69966.1"/>
    <property type="molecule type" value="Genomic_DNA"/>
</dbReference>
<evidence type="ECO:0000313" key="3">
    <source>
        <dbReference type="Proteomes" id="UP000465263"/>
    </source>
</evidence>
<name>A0A7I9XKJ9_9MYCO</name>
<evidence type="ECO:0000313" key="2">
    <source>
        <dbReference type="EMBL" id="GFG69966.1"/>
    </source>
</evidence>
<sequence length="70" mass="7606">MLQRIDERLPGLTDADRFIGASSKHYLDIRAGLGRGEGRGDSGALQQPGQCRHNTEGTKNPTCVHPFMVA</sequence>
<gene>
    <name evidence="2" type="ORF">MSEN_16860</name>
</gene>
<feature type="region of interest" description="Disordered" evidence="1">
    <location>
        <begin position="33"/>
        <end position="60"/>
    </location>
</feature>